<evidence type="ECO:0000313" key="2">
    <source>
        <dbReference type="Proteomes" id="UP001249851"/>
    </source>
</evidence>
<gene>
    <name evidence="1" type="ORF">P5673_001992</name>
</gene>
<accession>A0AAD9VFW4</accession>
<reference evidence="1" key="1">
    <citation type="journal article" date="2023" name="G3 (Bethesda)">
        <title>Whole genome assembly and annotation of the endangered Caribbean coral Acropora cervicornis.</title>
        <authorList>
            <person name="Selwyn J.D."/>
            <person name="Vollmer S.V."/>
        </authorList>
    </citation>
    <scope>NUCLEOTIDE SEQUENCE</scope>
    <source>
        <strain evidence="1">K2</strain>
    </source>
</reference>
<organism evidence="1 2">
    <name type="scientific">Acropora cervicornis</name>
    <name type="common">Staghorn coral</name>
    <dbReference type="NCBI Taxonomy" id="6130"/>
    <lineage>
        <taxon>Eukaryota</taxon>
        <taxon>Metazoa</taxon>
        <taxon>Cnidaria</taxon>
        <taxon>Anthozoa</taxon>
        <taxon>Hexacorallia</taxon>
        <taxon>Scleractinia</taxon>
        <taxon>Astrocoeniina</taxon>
        <taxon>Acroporidae</taxon>
        <taxon>Acropora</taxon>
    </lineage>
</organism>
<dbReference type="EMBL" id="JARQWQ010000003">
    <property type="protein sequence ID" value="KAK2572971.1"/>
    <property type="molecule type" value="Genomic_DNA"/>
</dbReference>
<dbReference type="Proteomes" id="UP001249851">
    <property type="component" value="Unassembled WGS sequence"/>
</dbReference>
<protein>
    <submittedName>
        <fullName evidence="1">Uncharacterized protein</fullName>
    </submittedName>
</protein>
<reference evidence="1" key="2">
    <citation type="journal article" date="2023" name="Science">
        <title>Genomic signatures of disease resistance in endangered staghorn corals.</title>
        <authorList>
            <person name="Vollmer S.V."/>
            <person name="Selwyn J.D."/>
            <person name="Despard B.A."/>
            <person name="Roesel C.L."/>
        </authorList>
    </citation>
    <scope>NUCLEOTIDE SEQUENCE</scope>
    <source>
        <strain evidence="1">K2</strain>
    </source>
</reference>
<name>A0AAD9VFW4_ACRCE</name>
<proteinExistence type="predicted"/>
<keyword evidence="2" id="KW-1185">Reference proteome</keyword>
<comment type="caution">
    <text evidence="1">The sequence shown here is derived from an EMBL/GenBank/DDBJ whole genome shotgun (WGS) entry which is preliminary data.</text>
</comment>
<sequence>MATELAVIKAIEIAMNALNSVNEHYYEDDIIIGWWNDWGARDQRAHIEKTFKHGRFSREKRTLGIVNGRWYCCFKQAALKAKGHPLDDEKN</sequence>
<dbReference type="AlphaFoldDB" id="A0AAD9VFW4"/>
<evidence type="ECO:0000313" key="1">
    <source>
        <dbReference type="EMBL" id="KAK2572971.1"/>
    </source>
</evidence>